<sequence length="264" mass="26306">MSRTRTHLLALLLASVTVVAGACGGPAGSSTAASTSAPTSPDASTTSIAPDATPSAAAVADDGESPASPVVVARTAAAVEVFAAPGDATPVQTLPATTEFGSARALLVESAVDGWLEVLLPTRPNGSTGWIRLDGMDLHTVDHEVVVDLTARTLTVLDAGVVVLETPIAVGSDESPTPTGRFSVVDKLDTGAADGPYGPFAFGLSGHSDVITEFAGGDGQIGIHGTNDPSSIGQAVSHGCVRVPNDVAATLNDLLPLGTPVTIL</sequence>
<dbReference type="PROSITE" id="PS52029">
    <property type="entry name" value="LD_TPASE"/>
    <property type="match status" value="1"/>
</dbReference>
<dbReference type="Gene3D" id="2.40.440.10">
    <property type="entry name" value="L,D-transpeptidase catalytic domain-like"/>
    <property type="match status" value="1"/>
</dbReference>
<dbReference type="Proteomes" id="UP000334019">
    <property type="component" value="Chromosome"/>
</dbReference>
<dbReference type="KEGG" id="atq:GH723_17890"/>
<feature type="domain" description="L,D-TPase catalytic" evidence="9">
    <location>
        <begin position="143"/>
        <end position="264"/>
    </location>
</feature>
<dbReference type="InterPro" id="IPR050979">
    <property type="entry name" value="LD-transpeptidase"/>
</dbReference>
<keyword evidence="8" id="KW-0732">Signal</keyword>
<evidence type="ECO:0000259" key="9">
    <source>
        <dbReference type="PROSITE" id="PS52029"/>
    </source>
</evidence>
<proteinExistence type="predicted"/>
<feature type="signal peptide" evidence="8">
    <location>
        <begin position="1"/>
        <end position="22"/>
    </location>
</feature>
<evidence type="ECO:0000256" key="2">
    <source>
        <dbReference type="ARBA" id="ARBA00022679"/>
    </source>
</evidence>
<reference evidence="10 11" key="1">
    <citation type="submission" date="2019-11" db="EMBL/GenBank/DDBJ databases">
        <authorList>
            <person name="He Y."/>
        </authorList>
    </citation>
    <scope>NUCLEOTIDE SEQUENCE [LARGE SCALE GENOMIC DNA]</scope>
    <source>
        <strain evidence="10 11">SCSIO 58843</strain>
    </source>
</reference>
<evidence type="ECO:0000313" key="11">
    <source>
        <dbReference type="Proteomes" id="UP000334019"/>
    </source>
</evidence>
<evidence type="ECO:0000313" key="10">
    <source>
        <dbReference type="EMBL" id="QGG96818.1"/>
    </source>
</evidence>
<keyword evidence="4 6" id="KW-0573">Peptidoglycan synthesis</keyword>
<keyword evidence="2" id="KW-0808">Transferase</keyword>
<evidence type="ECO:0000256" key="5">
    <source>
        <dbReference type="ARBA" id="ARBA00023316"/>
    </source>
</evidence>
<evidence type="ECO:0000256" key="1">
    <source>
        <dbReference type="ARBA" id="ARBA00004752"/>
    </source>
</evidence>
<dbReference type="GO" id="GO:0016740">
    <property type="term" value="F:transferase activity"/>
    <property type="evidence" value="ECO:0007669"/>
    <property type="project" value="UniProtKB-KW"/>
</dbReference>
<name>A0A5Q2RIY2_9ACTN</name>
<feature type="active site" description="Nucleophile" evidence="6">
    <location>
        <position position="240"/>
    </location>
</feature>
<dbReference type="GO" id="GO:0008360">
    <property type="term" value="P:regulation of cell shape"/>
    <property type="evidence" value="ECO:0007669"/>
    <property type="project" value="UniProtKB-UniRule"/>
</dbReference>
<evidence type="ECO:0000256" key="6">
    <source>
        <dbReference type="PROSITE-ProRule" id="PRU01373"/>
    </source>
</evidence>
<dbReference type="RefSeq" id="WP_153760920.1">
    <property type="nucleotide sequence ID" value="NZ_CP045851.1"/>
</dbReference>
<accession>A0A5Q2RIY2</accession>
<dbReference type="UniPathway" id="UPA00219"/>
<dbReference type="Pfam" id="PF03734">
    <property type="entry name" value="YkuD"/>
    <property type="match status" value="1"/>
</dbReference>
<dbReference type="EMBL" id="CP045851">
    <property type="protein sequence ID" value="QGG96818.1"/>
    <property type="molecule type" value="Genomic_DNA"/>
</dbReference>
<keyword evidence="5 6" id="KW-0961">Cell wall biogenesis/degradation</keyword>
<evidence type="ECO:0000256" key="7">
    <source>
        <dbReference type="SAM" id="MobiDB-lite"/>
    </source>
</evidence>
<dbReference type="SUPFAM" id="SSF141523">
    <property type="entry name" value="L,D-transpeptidase catalytic domain-like"/>
    <property type="match status" value="1"/>
</dbReference>
<feature type="compositionally biased region" description="Low complexity" evidence="7">
    <location>
        <begin position="28"/>
        <end position="63"/>
    </location>
</feature>
<evidence type="ECO:0000256" key="8">
    <source>
        <dbReference type="SAM" id="SignalP"/>
    </source>
</evidence>
<protein>
    <submittedName>
        <fullName evidence="10">L,D-transpeptidase family protein</fullName>
    </submittedName>
</protein>
<organism evidence="10 11">
    <name type="scientific">Actinomarinicola tropica</name>
    <dbReference type="NCBI Taxonomy" id="2789776"/>
    <lineage>
        <taxon>Bacteria</taxon>
        <taxon>Bacillati</taxon>
        <taxon>Actinomycetota</taxon>
        <taxon>Acidimicrobiia</taxon>
        <taxon>Acidimicrobiales</taxon>
        <taxon>Iamiaceae</taxon>
        <taxon>Actinomarinicola</taxon>
    </lineage>
</organism>
<dbReference type="AlphaFoldDB" id="A0A5Q2RIY2"/>
<feature type="chain" id="PRO_5038796416" evidence="8">
    <location>
        <begin position="23"/>
        <end position="264"/>
    </location>
</feature>
<evidence type="ECO:0000256" key="3">
    <source>
        <dbReference type="ARBA" id="ARBA00022960"/>
    </source>
</evidence>
<dbReference type="GO" id="GO:0018104">
    <property type="term" value="P:peptidoglycan-protein cross-linking"/>
    <property type="evidence" value="ECO:0007669"/>
    <property type="project" value="TreeGrafter"/>
</dbReference>
<dbReference type="GO" id="GO:0071972">
    <property type="term" value="F:peptidoglycan L,D-transpeptidase activity"/>
    <property type="evidence" value="ECO:0007669"/>
    <property type="project" value="TreeGrafter"/>
</dbReference>
<dbReference type="InterPro" id="IPR038063">
    <property type="entry name" value="Transpep_catalytic_dom"/>
</dbReference>
<keyword evidence="3 6" id="KW-0133">Cell shape</keyword>
<feature type="region of interest" description="Disordered" evidence="7">
    <location>
        <begin position="27"/>
        <end position="63"/>
    </location>
</feature>
<comment type="pathway">
    <text evidence="1 6">Cell wall biogenesis; peptidoglycan biosynthesis.</text>
</comment>
<dbReference type="PROSITE" id="PS51257">
    <property type="entry name" value="PROKAR_LIPOPROTEIN"/>
    <property type="match status" value="1"/>
</dbReference>
<dbReference type="GO" id="GO:0071555">
    <property type="term" value="P:cell wall organization"/>
    <property type="evidence" value="ECO:0007669"/>
    <property type="project" value="UniProtKB-UniRule"/>
</dbReference>
<dbReference type="PANTHER" id="PTHR30582">
    <property type="entry name" value="L,D-TRANSPEPTIDASE"/>
    <property type="match status" value="1"/>
</dbReference>
<evidence type="ECO:0000256" key="4">
    <source>
        <dbReference type="ARBA" id="ARBA00022984"/>
    </source>
</evidence>
<keyword evidence="11" id="KW-1185">Reference proteome</keyword>
<dbReference type="GO" id="GO:0005576">
    <property type="term" value="C:extracellular region"/>
    <property type="evidence" value="ECO:0007669"/>
    <property type="project" value="TreeGrafter"/>
</dbReference>
<dbReference type="CDD" id="cd16913">
    <property type="entry name" value="YkuD_like"/>
    <property type="match status" value="1"/>
</dbReference>
<dbReference type="InterPro" id="IPR005490">
    <property type="entry name" value="LD_TPept_cat_dom"/>
</dbReference>
<gene>
    <name evidence="10" type="ORF">GH723_17890</name>
</gene>
<feature type="active site" description="Proton donor/acceptor" evidence="6">
    <location>
        <position position="224"/>
    </location>
</feature>